<evidence type="ECO:0000256" key="12">
    <source>
        <dbReference type="SAM" id="MobiDB-lite"/>
    </source>
</evidence>
<evidence type="ECO:0000256" key="5">
    <source>
        <dbReference type="ARBA" id="ARBA00022723"/>
    </source>
</evidence>
<evidence type="ECO:0000256" key="4">
    <source>
        <dbReference type="ARBA" id="ARBA00022722"/>
    </source>
</evidence>
<keyword evidence="4" id="KW-0540">Nuclease</keyword>
<dbReference type="CDD" id="cd01647">
    <property type="entry name" value="RT_LTR"/>
    <property type="match status" value="1"/>
</dbReference>
<keyword evidence="2" id="KW-0808">Transferase</keyword>
<evidence type="ECO:0000313" key="16">
    <source>
        <dbReference type="Proteomes" id="UP001314205"/>
    </source>
</evidence>
<dbReference type="InterPro" id="IPR036397">
    <property type="entry name" value="RNaseH_sf"/>
</dbReference>
<dbReference type="GO" id="GO:0003676">
    <property type="term" value="F:nucleic acid binding"/>
    <property type="evidence" value="ECO:0007669"/>
    <property type="project" value="InterPro"/>
</dbReference>
<evidence type="ECO:0000259" key="14">
    <source>
        <dbReference type="PROSITE" id="PS50994"/>
    </source>
</evidence>
<evidence type="ECO:0000256" key="7">
    <source>
        <dbReference type="ARBA" id="ARBA00022771"/>
    </source>
</evidence>
<keyword evidence="3" id="KW-0548">Nucleotidyltransferase</keyword>
<dbReference type="Proteomes" id="UP001314205">
    <property type="component" value="Unassembled WGS sequence"/>
</dbReference>
<evidence type="ECO:0000313" key="15">
    <source>
        <dbReference type="EMBL" id="CAK1584367.1"/>
    </source>
</evidence>
<dbReference type="GO" id="GO:0008270">
    <property type="term" value="F:zinc ion binding"/>
    <property type="evidence" value="ECO:0007669"/>
    <property type="project" value="UniProtKB-KW"/>
</dbReference>
<dbReference type="FunFam" id="3.30.420.10:FF:000063">
    <property type="entry name" value="Retrovirus-related Pol polyprotein from transposon 297-like Protein"/>
    <property type="match status" value="1"/>
</dbReference>
<dbReference type="Pfam" id="PF00078">
    <property type="entry name" value="RVT_1"/>
    <property type="match status" value="1"/>
</dbReference>
<evidence type="ECO:0000256" key="11">
    <source>
        <dbReference type="PROSITE-ProRule" id="PRU00047"/>
    </source>
</evidence>
<evidence type="ECO:0000256" key="3">
    <source>
        <dbReference type="ARBA" id="ARBA00022695"/>
    </source>
</evidence>
<dbReference type="PROSITE" id="PS50994">
    <property type="entry name" value="INTEGRASE"/>
    <property type="match status" value="1"/>
</dbReference>
<evidence type="ECO:0000256" key="8">
    <source>
        <dbReference type="ARBA" id="ARBA00022801"/>
    </source>
</evidence>
<dbReference type="CDD" id="cd09274">
    <property type="entry name" value="RNase_HI_RT_Ty3"/>
    <property type="match status" value="1"/>
</dbReference>
<dbReference type="InterPro" id="IPR025829">
    <property type="entry name" value="Zn_knuckle_CX2CX3GHX4C"/>
</dbReference>
<dbReference type="SUPFAM" id="SSF56672">
    <property type="entry name" value="DNA/RNA polymerases"/>
    <property type="match status" value="1"/>
</dbReference>
<keyword evidence="10" id="KW-0695">RNA-directed DNA polymerase</keyword>
<name>A0AAV1KQF9_9NEOP</name>
<dbReference type="InterPro" id="IPR012337">
    <property type="entry name" value="RNaseH-like_sf"/>
</dbReference>
<keyword evidence="8" id="KW-0378">Hydrolase</keyword>
<dbReference type="Gene3D" id="3.10.20.370">
    <property type="match status" value="1"/>
</dbReference>
<dbReference type="EC" id="2.7.7.49" evidence="1"/>
<dbReference type="InterPro" id="IPR001584">
    <property type="entry name" value="Integrase_cat-core"/>
</dbReference>
<evidence type="ECO:0000256" key="6">
    <source>
        <dbReference type="ARBA" id="ARBA00022759"/>
    </source>
</evidence>
<keyword evidence="5" id="KW-0479">Metal-binding</keyword>
<accession>A0AAV1KQF9</accession>
<proteinExistence type="predicted"/>
<keyword evidence="16" id="KW-1185">Reference proteome</keyword>
<feature type="domain" description="CCHC-type" evidence="13">
    <location>
        <begin position="246"/>
        <end position="261"/>
    </location>
</feature>
<reference evidence="15 16" key="1">
    <citation type="submission" date="2023-11" db="EMBL/GenBank/DDBJ databases">
        <authorList>
            <person name="Hedman E."/>
            <person name="Englund M."/>
            <person name="Stromberg M."/>
            <person name="Nyberg Akerstrom W."/>
            <person name="Nylinder S."/>
            <person name="Jareborg N."/>
            <person name="Kallberg Y."/>
            <person name="Kronander E."/>
        </authorList>
    </citation>
    <scope>NUCLEOTIDE SEQUENCE [LARGE SCALE GENOMIC DNA]</scope>
</reference>
<keyword evidence="6" id="KW-0255">Endonuclease</keyword>
<dbReference type="InterPro" id="IPR041373">
    <property type="entry name" value="RT_RNaseH"/>
</dbReference>
<feature type="domain" description="Integrase catalytic" evidence="14">
    <location>
        <begin position="1020"/>
        <end position="1172"/>
    </location>
</feature>
<comment type="caution">
    <text evidence="15">The sequence shown here is derived from an EMBL/GenBank/DDBJ whole genome shotgun (WGS) entry which is preliminary data.</text>
</comment>
<dbReference type="GO" id="GO:0004519">
    <property type="term" value="F:endonuclease activity"/>
    <property type="evidence" value="ECO:0007669"/>
    <property type="project" value="UniProtKB-KW"/>
</dbReference>
<dbReference type="Pfam" id="PF00665">
    <property type="entry name" value="rve"/>
    <property type="match status" value="1"/>
</dbReference>
<dbReference type="GO" id="GO:0016787">
    <property type="term" value="F:hydrolase activity"/>
    <property type="evidence" value="ECO:0007669"/>
    <property type="project" value="UniProtKB-KW"/>
</dbReference>
<dbReference type="PANTHER" id="PTHR37984">
    <property type="entry name" value="PROTEIN CBG26694"/>
    <property type="match status" value="1"/>
</dbReference>
<dbReference type="FunFam" id="3.10.20.370:FF:000001">
    <property type="entry name" value="Retrovirus-related Pol polyprotein from transposon 17.6-like protein"/>
    <property type="match status" value="1"/>
</dbReference>
<dbReference type="InterPro" id="IPR000477">
    <property type="entry name" value="RT_dom"/>
</dbReference>
<dbReference type="PROSITE" id="PS50158">
    <property type="entry name" value="ZF_CCHC"/>
    <property type="match status" value="1"/>
</dbReference>
<sequence>MSIGRIPEFDLHKDDWRSYVDRLEQYFVVNKISEDLQVPTLITVMGAECYELLVNLCTPTKPKDKSFLEITNILEKHLQPKPSTLAERYKFRHRKQKSCETIAEYAAILKRMSKSCEFGQWLEESLRDELVCGILSETIRQRLFAEGTLEYGKAYSLAVNMEAAEKDAAAVEGYGQGESSGSSSTAECQAMAATRRGNGRGRPGRTAPTASRWQRQQGKAADGAQQCAACGGPHGGTKCRFAAYVCRVCNRKGHLRRMCPNLTTYHHVDIGTPKVVESDETDSDEVRIFDIKKLSIEECTPLCISINVHGKDIDMECDTVYAVSCISYKFYKHNFSDLPISKCNVLLRYYTGEIVRPVGVATPLVRYKNTQKKLNLFIIRDGKTVLLGRQWLAELKIQLPVFQYHDVNNVNYKDFDESNFMYRFSEVFADGLGRFSGGRVSIHLRQGTRPVFMRARPLAYALREPVERALEQLVRDGVLTPVERSDWATPIVPVLKKDGNIRICADYKLTLNKVLEVDRYPLPRIDDLLSRLHGGERFSKIDLSQAYAQLELDESKKYTVINTHKGLYMYNRLVYGLSPSPGIFQKHLEELLTGLPNVGVFLDDVIITGPDSRSHIKNLYKVFERLQSHGLRVKKEKCVFFAESINYLGHVISKEGVHTCPEKVRAIVNTPAPTNISELRSFIGLVMYYGKFVRNVSSLLAPLYRLLKTGVRFLWSTECQLAFNEVKKILSSSEVLAHYTLDLPVVLTADASGVGVGAVISHITEEGERPIAYASRTLSAAERAYAQIDREALAIIFGIKKFHQYLYGRKFVLRTDHKPLTYIFGSKVGIPVMAASRLQRWAVLLSGYNYDIEYVSSHKNCADALSRLPQPVHKRLPKSEGMNYINFVENFLPVTNDDVRTATASDPELSRILTYVQSGWPASCPKEVLQQYYIKRNELYIDRGCIMWGYRLVIPRTLRKKILMQLHTGHMGIVKTKSIARSYVWWPNIDTDVESECRACETCAVESQAPPRTPPQPWPYHLQPWSRLHIDFLGPFNGKKIFILIDSSTKWLEVFEMPKTNATAVIKVLRCTFARFGLPLELVSDQGPPFTSAEFKEFLTRNGIQQRFSPAYHPSSNGAAENAVNICKKAIKKAHRESIDVDAALQTFLLTYRNSIHSSTGESPSMLLQKRTLRSRLDLLRSDRALIIKVNQAQSKQVEYTGGVQRSFAPGEPVWVREYGHKDRWVKGTIVHGEGSRRYSVDKGDSRQVVKHVDQIKRRSGLYDIPFPEEQSESMRVQIPDSSGSARDGMSKEDDGPVTSPTTVVGDSGKERKRVSSDRIKSPGIEYSTPPTSPSAPSPEPPRARSGRVRKPVVRFQV</sequence>
<dbReference type="InterPro" id="IPR041588">
    <property type="entry name" value="Integrase_H2C2"/>
</dbReference>
<keyword evidence="9" id="KW-0862">Zinc</keyword>
<dbReference type="FunFam" id="3.30.70.270:FF:000020">
    <property type="entry name" value="Transposon Tf2-6 polyprotein-like Protein"/>
    <property type="match status" value="1"/>
</dbReference>
<feature type="compositionally biased region" description="Basic residues" evidence="12">
    <location>
        <begin position="1345"/>
        <end position="1358"/>
    </location>
</feature>
<dbReference type="InterPro" id="IPR050951">
    <property type="entry name" value="Retrovirus_Pol_polyprotein"/>
</dbReference>
<dbReference type="Pfam" id="PF17921">
    <property type="entry name" value="Integrase_H2C2"/>
    <property type="match status" value="1"/>
</dbReference>
<dbReference type="InterPro" id="IPR043502">
    <property type="entry name" value="DNA/RNA_pol_sf"/>
</dbReference>
<feature type="compositionally biased region" description="Pro residues" evidence="12">
    <location>
        <begin position="1331"/>
        <end position="1341"/>
    </location>
</feature>
<feature type="region of interest" description="Disordered" evidence="12">
    <location>
        <begin position="1262"/>
        <end position="1358"/>
    </location>
</feature>
<organism evidence="15 16">
    <name type="scientific">Parnassius mnemosyne</name>
    <name type="common">clouded apollo</name>
    <dbReference type="NCBI Taxonomy" id="213953"/>
    <lineage>
        <taxon>Eukaryota</taxon>
        <taxon>Metazoa</taxon>
        <taxon>Ecdysozoa</taxon>
        <taxon>Arthropoda</taxon>
        <taxon>Hexapoda</taxon>
        <taxon>Insecta</taxon>
        <taxon>Pterygota</taxon>
        <taxon>Neoptera</taxon>
        <taxon>Endopterygota</taxon>
        <taxon>Lepidoptera</taxon>
        <taxon>Glossata</taxon>
        <taxon>Ditrysia</taxon>
        <taxon>Papilionoidea</taxon>
        <taxon>Papilionidae</taxon>
        <taxon>Parnassiinae</taxon>
        <taxon>Parnassini</taxon>
        <taxon>Parnassius</taxon>
        <taxon>Driopa</taxon>
    </lineage>
</organism>
<dbReference type="GO" id="GO:0042575">
    <property type="term" value="C:DNA polymerase complex"/>
    <property type="evidence" value="ECO:0007669"/>
    <property type="project" value="UniProtKB-ARBA"/>
</dbReference>
<evidence type="ECO:0000256" key="10">
    <source>
        <dbReference type="ARBA" id="ARBA00022918"/>
    </source>
</evidence>
<dbReference type="GO" id="GO:0015074">
    <property type="term" value="P:DNA integration"/>
    <property type="evidence" value="ECO:0007669"/>
    <property type="project" value="InterPro"/>
</dbReference>
<dbReference type="Gene3D" id="3.30.70.270">
    <property type="match status" value="2"/>
</dbReference>
<dbReference type="Gene3D" id="3.30.420.10">
    <property type="entry name" value="Ribonuclease H-like superfamily/Ribonuclease H"/>
    <property type="match status" value="1"/>
</dbReference>
<keyword evidence="7 11" id="KW-0863">Zinc-finger</keyword>
<feature type="compositionally biased region" description="Basic and acidic residues" evidence="12">
    <location>
        <begin position="1308"/>
        <end position="1321"/>
    </location>
</feature>
<dbReference type="GO" id="GO:0003964">
    <property type="term" value="F:RNA-directed DNA polymerase activity"/>
    <property type="evidence" value="ECO:0007669"/>
    <property type="project" value="UniProtKB-KW"/>
</dbReference>
<dbReference type="Pfam" id="PF13696">
    <property type="entry name" value="zf-CCHC_2"/>
    <property type="match status" value="1"/>
</dbReference>
<gene>
    <name evidence="15" type="ORF">PARMNEM_LOCUS5632</name>
</gene>
<dbReference type="EMBL" id="CAVLGL010000068">
    <property type="protein sequence ID" value="CAK1584367.1"/>
    <property type="molecule type" value="Genomic_DNA"/>
</dbReference>
<dbReference type="FunFam" id="1.10.340.70:FF:000003">
    <property type="entry name" value="Protein CBG25708"/>
    <property type="match status" value="1"/>
</dbReference>
<evidence type="ECO:0000256" key="1">
    <source>
        <dbReference type="ARBA" id="ARBA00012493"/>
    </source>
</evidence>
<dbReference type="InterPro" id="IPR001878">
    <property type="entry name" value="Znf_CCHC"/>
</dbReference>
<evidence type="ECO:0000256" key="2">
    <source>
        <dbReference type="ARBA" id="ARBA00022679"/>
    </source>
</evidence>
<dbReference type="Gene3D" id="1.10.340.70">
    <property type="match status" value="1"/>
</dbReference>
<dbReference type="PANTHER" id="PTHR37984:SF5">
    <property type="entry name" value="PROTEIN NYNRIN-LIKE"/>
    <property type="match status" value="1"/>
</dbReference>
<dbReference type="InterPro" id="IPR043128">
    <property type="entry name" value="Rev_trsase/Diguanyl_cyclase"/>
</dbReference>
<dbReference type="SUPFAM" id="SSF53098">
    <property type="entry name" value="Ribonuclease H-like"/>
    <property type="match status" value="1"/>
</dbReference>
<evidence type="ECO:0000259" key="13">
    <source>
        <dbReference type="PROSITE" id="PS50158"/>
    </source>
</evidence>
<protein>
    <recommendedName>
        <fullName evidence="1">RNA-directed DNA polymerase</fullName>
        <ecNumber evidence="1">2.7.7.49</ecNumber>
    </recommendedName>
</protein>
<dbReference type="Pfam" id="PF17917">
    <property type="entry name" value="RT_RNaseH"/>
    <property type="match status" value="1"/>
</dbReference>
<dbReference type="Gene3D" id="3.10.10.10">
    <property type="entry name" value="HIV Type 1 Reverse Transcriptase, subunit A, domain 1"/>
    <property type="match status" value="1"/>
</dbReference>
<evidence type="ECO:0000256" key="9">
    <source>
        <dbReference type="ARBA" id="ARBA00022833"/>
    </source>
</evidence>